<gene>
    <name evidence="1" type="ORF">THF1D04_11018</name>
</gene>
<name>A0AAU9Q1H3_9VIBR</name>
<dbReference type="InterPro" id="IPR029063">
    <property type="entry name" value="SAM-dependent_MTases_sf"/>
</dbReference>
<comment type="caution">
    <text evidence="1">The sequence shown here is derived from an EMBL/GenBank/DDBJ whole genome shotgun (WGS) entry which is preliminary data.</text>
</comment>
<dbReference type="SUPFAM" id="SSF53335">
    <property type="entry name" value="S-adenosyl-L-methionine-dependent methyltransferases"/>
    <property type="match status" value="1"/>
</dbReference>
<proteinExistence type="predicted"/>
<reference evidence="1" key="1">
    <citation type="submission" date="2022-01" db="EMBL/GenBank/DDBJ databases">
        <authorList>
            <person name="Lagorce A."/>
        </authorList>
    </citation>
    <scope>NUCLEOTIDE SEQUENCE</scope>
    <source>
        <strain evidence="1">Th15_F1_D04</strain>
    </source>
</reference>
<evidence type="ECO:0000313" key="1">
    <source>
        <dbReference type="EMBL" id="CAH1521571.1"/>
    </source>
</evidence>
<accession>A0AAU9Q1H3</accession>
<sequence length="425" mass="48950">MKENLEDILPRKMFSQYTQRNSKQKQFACLHTDLDTLLQHTIREQLQTLTMQHFSEADRCRRLRESFAVAIECALSNQSINQQQLEPLFEEMYSCSVQSMAFSGITEEQLTLQYICPTGLLMSVHNSKHTIKDIYRIRSYARGLHQVIEHKLKHQNDVSILYPACGPFAPLVLPLFAYYKNHRLYENKHFHITLIDAQRGAVLVLKQLIKDLKLDVTINLIEQDACTYETKHEYDVLLLEALQHGFTQEGHLSIAKHLVKFLKVDGTMLPEKIQVKGILVHGETEFNQQWKSVKYTHSSHQSTSALKDRVEVGTLMEISKSSLLKMKEIVLNNGAKVIPARSIILPQNVSDISQRILAIYAQIHTYHKERINAYDSGITHPKPDMDFYVDSKPLAIERTHFIARSGEKINFYYRLSGLPGFVATK</sequence>
<organism evidence="1 2">
    <name type="scientific">Vibrio owensii</name>
    <dbReference type="NCBI Taxonomy" id="696485"/>
    <lineage>
        <taxon>Bacteria</taxon>
        <taxon>Pseudomonadati</taxon>
        <taxon>Pseudomonadota</taxon>
        <taxon>Gammaproteobacteria</taxon>
        <taxon>Vibrionales</taxon>
        <taxon>Vibrionaceae</taxon>
        <taxon>Vibrio</taxon>
    </lineage>
</organism>
<dbReference type="EMBL" id="CAKMTQ010000001">
    <property type="protein sequence ID" value="CAH1521571.1"/>
    <property type="molecule type" value="Genomic_DNA"/>
</dbReference>
<dbReference type="AlphaFoldDB" id="A0AAU9Q1H3"/>
<dbReference type="Gene3D" id="3.40.50.150">
    <property type="entry name" value="Vaccinia Virus protein VP39"/>
    <property type="match status" value="1"/>
</dbReference>
<dbReference type="Proteomes" id="UP001295420">
    <property type="component" value="Unassembled WGS sequence"/>
</dbReference>
<protein>
    <submittedName>
        <fullName evidence="1">Uncharacterized protein</fullName>
    </submittedName>
</protein>
<evidence type="ECO:0000313" key="2">
    <source>
        <dbReference type="Proteomes" id="UP001295420"/>
    </source>
</evidence>
<dbReference type="RefSeq" id="WP_409930143.1">
    <property type="nucleotide sequence ID" value="NZ_CAKMTQ010000001.1"/>
</dbReference>